<dbReference type="InterPro" id="IPR050194">
    <property type="entry name" value="Glycosyltransferase_grp1"/>
</dbReference>
<dbReference type="CDD" id="cd03801">
    <property type="entry name" value="GT4_PimA-like"/>
    <property type="match status" value="1"/>
</dbReference>
<dbReference type="AlphaFoldDB" id="A0A1G1V329"/>
<evidence type="ECO:0008006" key="5">
    <source>
        <dbReference type="Google" id="ProtNLM"/>
    </source>
</evidence>
<dbReference type="Pfam" id="PF00534">
    <property type="entry name" value="Glycos_transf_1"/>
    <property type="match status" value="1"/>
</dbReference>
<evidence type="ECO:0000313" key="3">
    <source>
        <dbReference type="EMBL" id="OGY09774.1"/>
    </source>
</evidence>
<feature type="domain" description="Glycosyl transferase family 1" evidence="1">
    <location>
        <begin position="208"/>
        <end position="381"/>
    </location>
</feature>
<evidence type="ECO:0000259" key="1">
    <source>
        <dbReference type="Pfam" id="PF00534"/>
    </source>
</evidence>
<organism evidence="3 4">
    <name type="scientific">Candidatus Blackburnbacteria bacterium RIFCSPHIGHO2_01_FULL_43_15b</name>
    <dbReference type="NCBI Taxonomy" id="1797513"/>
    <lineage>
        <taxon>Bacteria</taxon>
        <taxon>Candidatus Blackburniibacteriota</taxon>
    </lineage>
</organism>
<dbReference type="InterPro" id="IPR028098">
    <property type="entry name" value="Glyco_trans_4-like_N"/>
</dbReference>
<dbReference type="PANTHER" id="PTHR45947:SF3">
    <property type="entry name" value="SULFOQUINOVOSYL TRANSFERASE SQD2"/>
    <property type="match status" value="1"/>
</dbReference>
<gene>
    <name evidence="3" type="ORF">A2782_02965</name>
</gene>
<evidence type="ECO:0000313" key="4">
    <source>
        <dbReference type="Proteomes" id="UP000177967"/>
    </source>
</evidence>
<evidence type="ECO:0000259" key="2">
    <source>
        <dbReference type="Pfam" id="PF13439"/>
    </source>
</evidence>
<dbReference type="Proteomes" id="UP000177967">
    <property type="component" value="Unassembled WGS sequence"/>
</dbReference>
<protein>
    <recommendedName>
        <fullName evidence="5">Glycosyl transferase family 1</fullName>
    </recommendedName>
</protein>
<dbReference type="Pfam" id="PF13439">
    <property type="entry name" value="Glyco_transf_4"/>
    <property type="match status" value="1"/>
</dbReference>
<name>A0A1G1V329_9BACT</name>
<accession>A0A1G1V329</accession>
<dbReference type="GO" id="GO:0016757">
    <property type="term" value="F:glycosyltransferase activity"/>
    <property type="evidence" value="ECO:0007669"/>
    <property type="project" value="InterPro"/>
</dbReference>
<dbReference type="Gene3D" id="3.40.50.2000">
    <property type="entry name" value="Glycogen Phosphorylase B"/>
    <property type="match status" value="2"/>
</dbReference>
<dbReference type="InterPro" id="IPR001296">
    <property type="entry name" value="Glyco_trans_1"/>
</dbReference>
<sequence length="406" mass="45502">MQKTRVLVLTSSFPRYKNDWWQRTILSIYSNMDLKKYSITVVAPSGPDSLLSEKIGGINVIRFNYFYPRSLQVLTSGEGILYSSKKNRILGKIEMFTFIIAEFFTALKLLIKEDFDIIHANWIIPQGFIATILGFIFQKKVVVTVHGTDVFALKKLNFIKAFILKYCDLCTANSSVTRDAVKEIYPEAKVEIAYMGVDIRLFNPLKRNKSWAEGFGNNPKIILGVGRLIKWKGFEYLIKAYAQVLRSVPGAKLVLIGKGPEEDALKKLARKLDLKENEGIFFMGTFGPDKLPMIYASSDLVVSPSISIAKTGEKEGQGNVVLEARASGVPVIASKSGGLIDTVDGETNGLLFEERDDKDLAKKIVSVLSDETLRKNLSKNGLTYVRENFSWGKASSRFCKLYDEIL</sequence>
<dbReference type="SUPFAM" id="SSF53756">
    <property type="entry name" value="UDP-Glycosyltransferase/glycogen phosphorylase"/>
    <property type="match status" value="1"/>
</dbReference>
<dbReference type="STRING" id="1797513.A2782_02965"/>
<reference evidence="3 4" key="1">
    <citation type="journal article" date="2016" name="Nat. Commun.">
        <title>Thousands of microbial genomes shed light on interconnected biogeochemical processes in an aquifer system.</title>
        <authorList>
            <person name="Anantharaman K."/>
            <person name="Brown C.T."/>
            <person name="Hug L.A."/>
            <person name="Sharon I."/>
            <person name="Castelle C.J."/>
            <person name="Probst A.J."/>
            <person name="Thomas B.C."/>
            <person name="Singh A."/>
            <person name="Wilkins M.J."/>
            <person name="Karaoz U."/>
            <person name="Brodie E.L."/>
            <person name="Williams K.H."/>
            <person name="Hubbard S.S."/>
            <person name="Banfield J.F."/>
        </authorList>
    </citation>
    <scope>NUCLEOTIDE SEQUENCE [LARGE SCALE GENOMIC DNA]</scope>
</reference>
<dbReference type="PANTHER" id="PTHR45947">
    <property type="entry name" value="SULFOQUINOVOSYL TRANSFERASE SQD2"/>
    <property type="match status" value="1"/>
</dbReference>
<proteinExistence type="predicted"/>
<feature type="domain" description="Glycosyltransferase subfamily 4-like N-terminal" evidence="2">
    <location>
        <begin position="35"/>
        <end position="199"/>
    </location>
</feature>
<comment type="caution">
    <text evidence="3">The sequence shown here is derived from an EMBL/GenBank/DDBJ whole genome shotgun (WGS) entry which is preliminary data.</text>
</comment>
<dbReference type="EMBL" id="MHBW01000005">
    <property type="protein sequence ID" value="OGY09774.1"/>
    <property type="molecule type" value="Genomic_DNA"/>
</dbReference>